<dbReference type="HOGENOM" id="CLU_092227_3_1_0"/>
<keyword evidence="8" id="KW-1185">Reference proteome</keyword>
<dbReference type="AlphaFoldDB" id="E8R5G3"/>
<dbReference type="SUPFAM" id="SSF160369">
    <property type="entry name" value="Ribosomal protein L10-like"/>
    <property type="match status" value="1"/>
</dbReference>
<dbReference type="OrthoDB" id="278380at2"/>
<dbReference type="GO" id="GO:1990904">
    <property type="term" value="C:ribonucleoprotein complex"/>
    <property type="evidence" value="ECO:0007669"/>
    <property type="project" value="UniProtKB-KW"/>
</dbReference>
<proteinExistence type="inferred from homology"/>
<dbReference type="HAMAP" id="MF_00362">
    <property type="entry name" value="Ribosomal_uL10"/>
    <property type="match status" value="1"/>
</dbReference>
<evidence type="ECO:0000256" key="4">
    <source>
        <dbReference type="ARBA" id="ARBA00023274"/>
    </source>
</evidence>
<dbReference type="eggNOG" id="COG0244">
    <property type="taxonomic scope" value="Bacteria"/>
</dbReference>
<evidence type="ECO:0000313" key="8">
    <source>
        <dbReference type="Proteomes" id="UP000008631"/>
    </source>
</evidence>
<dbReference type="STRING" id="575540.Isop_0107"/>
<dbReference type="KEGG" id="ipa:Isop_0107"/>
<gene>
    <name evidence="6" type="primary">rplJ</name>
    <name evidence="7" type="ordered locus">Isop_0107</name>
</gene>
<comment type="subunit">
    <text evidence="6">Part of the ribosomal stalk of the 50S ribosomal subunit. The N-terminus interacts with L11 and the large rRNA to form the base of the stalk. The C-terminus forms an elongated spine to which L12 dimers bind in a sequential fashion forming a multimeric L10(L12)X complex.</text>
</comment>
<dbReference type="InParanoid" id="E8R5G3"/>
<evidence type="ECO:0000256" key="6">
    <source>
        <dbReference type="HAMAP-Rule" id="MF_00362"/>
    </source>
</evidence>
<evidence type="ECO:0000256" key="5">
    <source>
        <dbReference type="ARBA" id="ARBA00035202"/>
    </source>
</evidence>
<dbReference type="InterPro" id="IPR022973">
    <property type="entry name" value="Ribosomal_uL10_bac"/>
</dbReference>
<evidence type="ECO:0000313" key="7">
    <source>
        <dbReference type="EMBL" id="ADV60704.1"/>
    </source>
</evidence>
<evidence type="ECO:0000256" key="1">
    <source>
        <dbReference type="ARBA" id="ARBA00002633"/>
    </source>
</evidence>
<dbReference type="Pfam" id="PF00466">
    <property type="entry name" value="Ribosomal_L10"/>
    <property type="match status" value="1"/>
</dbReference>
<organism evidence="7 8">
    <name type="scientific">Isosphaera pallida (strain ATCC 43644 / DSM 9630 / IS1B)</name>
    <dbReference type="NCBI Taxonomy" id="575540"/>
    <lineage>
        <taxon>Bacteria</taxon>
        <taxon>Pseudomonadati</taxon>
        <taxon>Planctomycetota</taxon>
        <taxon>Planctomycetia</taxon>
        <taxon>Isosphaerales</taxon>
        <taxon>Isosphaeraceae</taxon>
        <taxon>Isosphaera</taxon>
    </lineage>
</organism>
<evidence type="ECO:0000256" key="3">
    <source>
        <dbReference type="ARBA" id="ARBA00022980"/>
    </source>
</evidence>
<dbReference type="GO" id="GO:0005840">
    <property type="term" value="C:ribosome"/>
    <property type="evidence" value="ECO:0007669"/>
    <property type="project" value="UniProtKB-KW"/>
</dbReference>
<comment type="similarity">
    <text evidence="2 6">Belongs to the universal ribosomal protein uL10 family.</text>
</comment>
<accession>E8R5G3</accession>
<comment type="function">
    <text evidence="1 6">Forms part of the ribosomal stalk, playing a central role in the interaction of the ribosome with GTP-bound translation factors.</text>
</comment>
<dbReference type="Proteomes" id="UP000008631">
    <property type="component" value="Chromosome"/>
</dbReference>
<dbReference type="InterPro" id="IPR043141">
    <property type="entry name" value="Ribosomal_uL10-like_sf"/>
</dbReference>
<evidence type="ECO:0000256" key="2">
    <source>
        <dbReference type="ARBA" id="ARBA00008889"/>
    </source>
</evidence>
<dbReference type="EMBL" id="CP002353">
    <property type="protein sequence ID" value="ADV60704.1"/>
    <property type="molecule type" value="Genomic_DNA"/>
</dbReference>
<name>E8R5G3_ISOPI</name>
<dbReference type="InterPro" id="IPR047865">
    <property type="entry name" value="Ribosomal_uL10_bac_type"/>
</dbReference>
<reference evidence="7 8" key="2">
    <citation type="journal article" date="2011" name="Stand. Genomic Sci.">
        <title>Complete genome sequence of Isosphaera pallida type strain (IS1B).</title>
        <authorList>
            <consortium name="US DOE Joint Genome Institute (JGI-PGF)"/>
            <person name="Goker M."/>
            <person name="Cleland D."/>
            <person name="Saunders E."/>
            <person name="Lapidus A."/>
            <person name="Nolan M."/>
            <person name="Lucas S."/>
            <person name="Hammon N."/>
            <person name="Deshpande S."/>
            <person name="Cheng J.F."/>
            <person name="Tapia R."/>
            <person name="Han C."/>
            <person name="Goodwin L."/>
            <person name="Pitluck S."/>
            <person name="Liolios K."/>
            <person name="Pagani I."/>
            <person name="Ivanova N."/>
            <person name="Mavromatis K."/>
            <person name="Pati A."/>
            <person name="Chen A."/>
            <person name="Palaniappan K."/>
            <person name="Land M."/>
            <person name="Hauser L."/>
            <person name="Chang Y.J."/>
            <person name="Jeffries C.D."/>
            <person name="Detter J.C."/>
            <person name="Beck B."/>
            <person name="Woyke T."/>
            <person name="Bristow J."/>
            <person name="Eisen J.A."/>
            <person name="Markowitz V."/>
            <person name="Hugenholtz P."/>
            <person name="Kyrpides N.C."/>
            <person name="Klenk H.P."/>
        </authorList>
    </citation>
    <scope>NUCLEOTIDE SEQUENCE [LARGE SCALE GENOMIC DNA]</scope>
    <source>
        <strain evidence="8">ATCC 43644 / DSM 9630 / IS1B</strain>
    </source>
</reference>
<dbReference type="NCBIfam" id="NF000955">
    <property type="entry name" value="PRK00099.1-1"/>
    <property type="match status" value="1"/>
</dbReference>
<dbReference type="InterPro" id="IPR001790">
    <property type="entry name" value="Ribosomal_uL10"/>
</dbReference>
<dbReference type="CDD" id="cd05797">
    <property type="entry name" value="Ribosomal_L10"/>
    <property type="match status" value="1"/>
</dbReference>
<dbReference type="Gene3D" id="3.30.70.1730">
    <property type="match status" value="1"/>
</dbReference>
<dbReference type="Gene3D" id="6.10.250.290">
    <property type="match status" value="1"/>
</dbReference>
<keyword evidence="3 6" id="KW-0689">Ribosomal protein</keyword>
<reference key="1">
    <citation type="submission" date="2010-11" db="EMBL/GenBank/DDBJ databases">
        <title>The complete sequence of chromosome of Isophaera pallida ATCC 43644.</title>
        <authorList>
            <consortium name="US DOE Joint Genome Institute (JGI-PGF)"/>
            <person name="Lucas S."/>
            <person name="Copeland A."/>
            <person name="Lapidus A."/>
            <person name="Bruce D."/>
            <person name="Goodwin L."/>
            <person name="Pitluck S."/>
            <person name="Kyrpides N."/>
            <person name="Mavromatis K."/>
            <person name="Pagani I."/>
            <person name="Ivanova N."/>
            <person name="Saunders E."/>
            <person name="Brettin T."/>
            <person name="Detter J.C."/>
            <person name="Han C."/>
            <person name="Tapia R."/>
            <person name="Land M."/>
            <person name="Hauser L."/>
            <person name="Markowitz V."/>
            <person name="Cheng J.-F."/>
            <person name="Hugenholtz P."/>
            <person name="Woyke T."/>
            <person name="Wu D."/>
            <person name="Eisen J.A."/>
        </authorList>
    </citation>
    <scope>NUCLEOTIDE SEQUENCE</scope>
    <source>
        <strain>ATCC 43644</strain>
    </source>
</reference>
<dbReference type="GO" id="GO:0006412">
    <property type="term" value="P:translation"/>
    <property type="evidence" value="ECO:0007669"/>
    <property type="project" value="UniProtKB-UniRule"/>
</dbReference>
<keyword evidence="6" id="KW-0694">RNA-binding</keyword>
<dbReference type="PANTHER" id="PTHR11560">
    <property type="entry name" value="39S RIBOSOMAL PROTEIN L10, MITOCHONDRIAL"/>
    <property type="match status" value="1"/>
</dbReference>
<keyword evidence="4 6" id="KW-0687">Ribonucleoprotein</keyword>
<dbReference type="FunCoup" id="E8R5G3">
    <property type="interactions" value="501"/>
</dbReference>
<protein>
    <recommendedName>
        <fullName evidence="5 6">Large ribosomal subunit protein uL10</fullName>
    </recommendedName>
</protein>
<dbReference type="GO" id="GO:0070180">
    <property type="term" value="F:large ribosomal subunit rRNA binding"/>
    <property type="evidence" value="ECO:0007669"/>
    <property type="project" value="UniProtKB-UniRule"/>
</dbReference>
<sequence>MSKYVKELMCAELERDLGETTSALILDLKGLDAISEHKLRKDLRQKDIKIRVVRNNLARLVFEKKGMSGLDPFLTGPSVLVWGGSGIAELAKEISDQVKALKKPVIKGGCVDGVAVGPDMVESLTKLPSRETLIAQVLALLMSPTRQVLAQLNAPISGVMSQVKTLAERESGDTPSDQG</sequence>
<keyword evidence="6" id="KW-0699">rRNA-binding</keyword>